<evidence type="ECO:0000313" key="3">
    <source>
        <dbReference type="EMBL" id="SFV75595.1"/>
    </source>
</evidence>
<dbReference type="EMBL" id="FPHP01000044">
    <property type="protein sequence ID" value="SFV75595.1"/>
    <property type="molecule type" value="Genomic_DNA"/>
</dbReference>
<evidence type="ECO:0000256" key="1">
    <source>
        <dbReference type="SAM" id="Phobius"/>
    </source>
</evidence>
<dbReference type="AlphaFoldDB" id="A0A1W1D4N1"/>
<feature type="domain" description="Mce/MlaD" evidence="2">
    <location>
        <begin position="38"/>
        <end position="114"/>
    </location>
</feature>
<sequence>MNNKVNYTAVGFIVLFGIISIFGFAYWLIKPTDNQEMKKYVIYFNESVLGLNVDAPVKYRGISVGKVLKLSINPKNSEQVRVLIAISKDTPIKESTVAQLTAQGITGLTYINLFMGDHNGKELKAKHGEEYPVIQSIPSFMQGLEDSFGSVSSKLSSTLVKTSELLRAENQRNFSELLKNSADMMAKANKLLDDKTIQHLQSTAMHLDNATKALEAMMPQIQSFLKNSKDWEKSIKISFDSIADSFVGIKDSMKGIKDATRDGVNHLNDSTTKLTPALQTTLLDTQNLLIEMQSVLDQYKRSPSDMLLRKEKIQMGPGEER</sequence>
<name>A0A1W1D4N1_9ZZZZ</name>
<feature type="transmembrane region" description="Helical" evidence="1">
    <location>
        <begin position="6"/>
        <end position="29"/>
    </location>
</feature>
<keyword evidence="1" id="KW-1133">Transmembrane helix</keyword>
<dbReference type="PANTHER" id="PTHR36698">
    <property type="entry name" value="BLL5892 PROTEIN"/>
    <property type="match status" value="1"/>
</dbReference>
<keyword evidence="1" id="KW-0472">Membrane</keyword>
<proteinExistence type="predicted"/>
<dbReference type="InterPro" id="IPR003399">
    <property type="entry name" value="Mce/MlaD"/>
</dbReference>
<gene>
    <name evidence="3" type="ORF">MNB_SM-3-1010</name>
</gene>
<reference evidence="3" key="1">
    <citation type="submission" date="2016-10" db="EMBL/GenBank/DDBJ databases">
        <authorList>
            <person name="de Groot N.N."/>
        </authorList>
    </citation>
    <scope>NUCLEOTIDE SEQUENCE</scope>
</reference>
<accession>A0A1W1D4N1</accession>
<organism evidence="3">
    <name type="scientific">hydrothermal vent metagenome</name>
    <dbReference type="NCBI Taxonomy" id="652676"/>
    <lineage>
        <taxon>unclassified sequences</taxon>
        <taxon>metagenomes</taxon>
        <taxon>ecological metagenomes</taxon>
    </lineage>
</organism>
<keyword evidence="1" id="KW-0812">Transmembrane</keyword>
<protein>
    <submittedName>
        <fullName evidence="3">ABC transport system periplasmic substrate binding protein</fullName>
    </submittedName>
</protein>
<dbReference type="PANTHER" id="PTHR36698:SF2">
    <property type="entry name" value="MCE_MLAD DOMAIN-CONTAINING PROTEIN"/>
    <property type="match status" value="1"/>
</dbReference>
<evidence type="ECO:0000259" key="2">
    <source>
        <dbReference type="Pfam" id="PF02470"/>
    </source>
</evidence>
<dbReference type="Pfam" id="PF02470">
    <property type="entry name" value="MlaD"/>
    <property type="match status" value="1"/>
</dbReference>